<dbReference type="HAMAP" id="MF_01902">
    <property type="entry name" value="DNApol_error_prone"/>
    <property type="match status" value="1"/>
</dbReference>
<accession>A0A1M5PWM3</accession>
<dbReference type="CDD" id="cd07434">
    <property type="entry name" value="PHP_PolIIIA_DnaE2"/>
    <property type="match status" value="1"/>
</dbReference>
<dbReference type="InterPro" id="IPR011708">
    <property type="entry name" value="DNA_pol3_alpha_NTPase_dom"/>
</dbReference>
<dbReference type="InterPro" id="IPR023073">
    <property type="entry name" value="DnaE2"/>
</dbReference>
<dbReference type="EMBL" id="FQWZ01000005">
    <property type="protein sequence ID" value="SHH05931.1"/>
    <property type="molecule type" value="Genomic_DNA"/>
</dbReference>
<dbReference type="PANTHER" id="PTHR32294">
    <property type="entry name" value="DNA POLYMERASE III SUBUNIT ALPHA"/>
    <property type="match status" value="1"/>
</dbReference>
<evidence type="ECO:0000256" key="9">
    <source>
        <dbReference type="ARBA" id="ARBA00022763"/>
    </source>
</evidence>
<feature type="domain" description="Polymerase/histidinol phosphatase N-terminal" evidence="14">
    <location>
        <begin position="8"/>
        <end position="87"/>
    </location>
</feature>
<dbReference type="PANTHER" id="PTHR32294:SF4">
    <property type="entry name" value="ERROR-PRONE DNA POLYMERASE"/>
    <property type="match status" value="1"/>
</dbReference>
<dbReference type="Pfam" id="PF17657">
    <property type="entry name" value="DNA_pol3_finger"/>
    <property type="match status" value="1"/>
</dbReference>
<comment type="function">
    <text evidence="13">DNA polymerase involved in damage-induced mutagenesis and translesion synthesis (TLS). It is not the major replicative DNA polymerase.</text>
</comment>
<keyword evidence="7 13" id="KW-0548">Nucleotidyltransferase</keyword>
<dbReference type="RefSeq" id="WP_072897783.1">
    <property type="nucleotide sequence ID" value="NZ_FQWZ01000005.1"/>
</dbReference>
<protein>
    <recommendedName>
        <fullName evidence="4 13">Error-prone DNA polymerase</fullName>
        <ecNumber evidence="3 13">2.7.7.7</ecNumber>
    </recommendedName>
</protein>
<keyword evidence="5 13" id="KW-0963">Cytoplasm</keyword>
<evidence type="ECO:0000256" key="5">
    <source>
        <dbReference type="ARBA" id="ARBA00022490"/>
    </source>
</evidence>
<dbReference type="InterPro" id="IPR040982">
    <property type="entry name" value="DNA_pol3_finger"/>
</dbReference>
<dbReference type="GO" id="GO:0003887">
    <property type="term" value="F:DNA-directed DNA polymerase activity"/>
    <property type="evidence" value="ECO:0007669"/>
    <property type="project" value="UniProtKB-UniRule"/>
</dbReference>
<dbReference type="SUPFAM" id="SSF89550">
    <property type="entry name" value="PHP domain-like"/>
    <property type="match status" value="1"/>
</dbReference>
<evidence type="ECO:0000256" key="3">
    <source>
        <dbReference type="ARBA" id="ARBA00012417"/>
    </source>
</evidence>
<dbReference type="GO" id="GO:0006281">
    <property type="term" value="P:DNA repair"/>
    <property type="evidence" value="ECO:0007669"/>
    <property type="project" value="UniProtKB-UniRule"/>
</dbReference>
<reference evidence="15 16" key="1">
    <citation type="submission" date="2016-11" db="EMBL/GenBank/DDBJ databases">
        <authorList>
            <person name="Jaros S."/>
            <person name="Januszkiewicz K."/>
            <person name="Wedrychowicz H."/>
        </authorList>
    </citation>
    <scope>NUCLEOTIDE SEQUENCE [LARGE SCALE GENOMIC DNA]</scope>
    <source>
        <strain evidence="15 16">CGMCC 1.7049</strain>
    </source>
</reference>
<dbReference type="Proteomes" id="UP000199758">
    <property type="component" value="Unassembled WGS sequence"/>
</dbReference>
<evidence type="ECO:0000256" key="1">
    <source>
        <dbReference type="ARBA" id="ARBA00004496"/>
    </source>
</evidence>
<dbReference type="STRING" id="490188.SAMN04488068_2348"/>
<gene>
    <name evidence="13" type="primary">dnaE2</name>
    <name evidence="15" type="ORF">SAMN04488068_2348</name>
</gene>
<evidence type="ECO:0000256" key="2">
    <source>
        <dbReference type="ARBA" id="ARBA00007391"/>
    </source>
</evidence>
<dbReference type="OrthoDB" id="9803237at2"/>
<dbReference type="GO" id="GO:0003676">
    <property type="term" value="F:nucleic acid binding"/>
    <property type="evidence" value="ECO:0007669"/>
    <property type="project" value="InterPro"/>
</dbReference>
<dbReference type="AlphaFoldDB" id="A0A1M5PWM3"/>
<sequence length="1036" mass="116071">MSRVPAYAELHCSSNFSFQRGASHADELIERADQLGYEAIAITDECSLAGVVRAWEAINRLRKDQPARGDDRPLVQLIVGAEFHLQDGPSFVLLAPSRAAYAQISRLITRGRQTSPKGQYRLLRRDCDQLGECIALWLPDAAPSVDDGLWLASQVADCAIAVHQHRCAEDEPRMARLQSLSQASGLRCVAAGGVLFHDPSRKALHDVLTAVRLGKTVHDSGLDLLPNAERHLRQREELASLYPPAMLDEAVAIARRCHFDLAQLRYDYPQELVPPGETPTTHLRHLTEAGLRWRWPDGVPDDVRRQIDKELTLIAELRYEPFFLTVEDIVRHARSIGILCQGRGSAANSAVCYAIGVTSVRPENENLLFERFLSKERNEPPDIDVDFEHERREEIIQYVFNKYGRHRCAIAATVICYRVRSALRDVGRALGMEEEDIARLSKTLAWWDQAGELDPRLVEQGFDPQAPRMRQWVTLTQTLTGFPRHLSQHVGGFVIAERTLDELVPIENAAMPDRQVIQWDKDDLESLGLLKVDVLALGMLTAIRRTLGLMRNFNPDDDYSLATIPPEDPATYQMIREARTVGVFQIESRAQQNMLPRLRPQTFYDLVVQIAIVRPGPITGGMVHPYLRRRNGEEAPDHPPQLESILGRTLGVPIFQEQVMQIAIKAACFTPGEADQMRRSMAAWKRHGGLTHFHDRLVDGMLGNGYTREFAEQIYHRILGFGSYGFPESHSASFALLAYASAWLKCHHPAAFTAGLLNSQPMGFYPPSMLVAEARRCDVDVRPIDVQHSHWYCTLEPRDVDGQPAIRLGLLQVSGLSREAGDTITAVRGTQPFASVDDLARRARLTRRDLRVLADAGALQSLAGNRHAARWAIAAQTPDTALSMPRAEEPPADLLPPSTAEDVLDDYHSTGLSLRQHPLSLFRERLAARKVSTATELLQMADREHVRVAGMVMFRQRPPSAKGVMFMTIEDESGSVNLIVRPRYIENNRDVVLGARIMIVAGEVQRSGSIVHLMVEKIIDITGWYADLPALSRDFR</sequence>
<dbReference type="InterPro" id="IPR003141">
    <property type="entry name" value="Pol/His_phosphatase_N"/>
</dbReference>
<keyword evidence="10 13" id="KW-0239">DNA-directed DNA polymerase</keyword>
<dbReference type="InterPro" id="IPR016195">
    <property type="entry name" value="Pol/histidinol_Pase-like"/>
</dbReference>
<comment type="catalytic activity">
    <reaction evidence="12 13">
        <text>DNA(n) + a 2'-deoxyribonucleoside 5'-triphosphate = DNA(n+1) + diphosphate</text>
        <dbReference type="Rhea" id="RHEA:22508"/>
        <dbReference type="Rhea" id="RHEA-COMP:17339"/>
        <dbReference type="Rhea" id="RHEA-COMP:17340"/>
        <dbReference type="ChEBI" id="CHEBI:33019"/>
        <dbReference type="ChEBI" id="CHEBI:61560"/>
        <dbReference type="ChEBI" id="CHEBI:173112"/>
        <dbReference type="EC" id="2.7.7.7"/>
    </reaction>
</comment>
<dbReference type="Pfam" id="PF14579">
    <property type="entry name" value="HHH_6"/>
    <property type="match status" value="1"/>
</dbReference>
<evidence type="ECO:0000256" key="8">
    <source>
        <dbReference type="ARBA" id="ARBA00022705"/>
    </source>
</evidence>
<dbReference type="GO" id="GO:0008408">
    <property type="term" value="F:3'-5' exonuclease activity"/>
    <property type="evidence" value="ECO:0007669"/>
    <property type="project" value="InterPro"/>
</dbReference>
<dbReference type="Gene3D" id="1.10.150.870">
    <property type="match status" value="1"/>
</dbReference>
<dbReference type="InterPro" id="IPR004805">
    <property type="entry name" value="DnaE2/DnaE/PolC"/>
</dbReference>
<evidence type="ECO:0000256" key="10">
    <source>
        <dbReference type="ARBA" id="ARBA00022932"/>
    </source>
</evidence>
<evidence type="ECO:0000256" key="7">
    <source>
        <dbReference type="ARBA" id="ARBA00022695"/>
    </source>
</evidence>
<dbReference type="SMART" id="SM00481">
    <property type="entry name" value="POLIIIAc"/>
    <property type="match status" value="1"/>
</dbReference>
<dbReference type="GO" id="GO:0006260">
    <property type="term" value="P:DNA replication"/>
    <property type="evidence" value="ECO:0007669"/>
    <property type="project" value="UniProtKB-KW"/>
</dbReference>
<dbReference type="InterPro" id="IPR004013">
    <property type="entry name" value="PHP_dom"/>
</dbReference>
<keyword evidence="6 13" id="KW-0808">Transferase</keyword>
<keyword evidence="16" id="KW-1185">Reference proteome</keyword>
<name>A0A1M5PWM3_9GAMM</name>
<dbReference type="Gene3D" id="3.20.20.140">
    <property type="entry name" value="Metal-dependent hydrolases"/>
    <property type="match status" value="1"/>
</dbReference>
<keyword evidence="8 13" id="KW-0235">DNA replication</keyword>
<evidence type="ECO:0000256" key="12">
    <source>
        <dbReference type="ARBA" id="ARBA00049244"/>
    </source>
</evidence>
<evidence type="ECO:0000259" key="14">
    <source>
        <dbReference type="SMART" id="SM00481"/>
    </source>
</evidence>
<dbReference type="NCBIfam" id="TIGR00594">
    <property type="entry name" value="polc"/>
    <property type="match status" value="1"/>
</dbReference>
<evidence type="ECO:0000256" key="13">
    <source>
        <dbReference type="HAMAP-Rule" id="MF_01902"/>
    </source>
</evidence>
<dbReference type="NCBIfam" id="NF004225">
    <property type="entry name" value="PRK05672.1"/>
    <property type="match status" value="1"/>
</dbReference>
<organism evidence="15 16">
    <name type="scientific">Hydrocarboniphaga daqingensis</name>
    <dbReference type="NCBI Taxonomy" id="490188"/>
    <lineage>
        <taxon>Bacteria</taxon>
        <taxon>Pseudomonadati</taxon>
        <taxon>Pseudomonadota</taxon>
        <taxon>Gammaproteobacteria</taxon>
        <taxon>Nevskiales</taxon>
        <taxon>Nevskiaceae</taxon>
        <taxon>Hydrocarboniphaga</taxon>
    </lineage>
</organism>
<keyword evidence="11 13" id="KW-0234">DNA repair</keyword>
<evidence type="ECO:0000256" key="11">
    <source>
        <dbReference type="ARBA" id="ARBA00023204"/>
    </source>
</evidence>
<dbReference type="CDD" id="cd04485">
    <property type="entry name" value="DnaE_OBF"/>
    <property type="match status" value="1"/>
</dbReference>
<proteinExistence type="inferred from homology"/>
<dbReference type="EC" id="2.7.7.7" evidence="3 13"/>
<comment type="similarity">
    <text evidence="2 13">Belongs to the DNA polymerase type-C family. DnaE2 subfamily.</text>
</comment>
<keyword evidence="9 13" id="KW-0227">DNA damage</keyword>
<dbReference type="Pfam" id="PF01336">
    <property type="entry name" value="tRNA_anti-codon"/>
    <property type="match status" value="1"/>
</dbReference>
<evidence type="ECO:0000256" key="4">
    <source>
        <dbReference type="ARBA" id="ARBA00017273"/>
    </source>
</evidence>
<dbReference type="InterPro" id="IPR004365">
    <property type="entry name" value="NA-bd_OB_tRNA"/>
</dbReference>
<dbReference type="InterPro" id="IPR029460">
    <property type="entry name" value="DNAPol_HHH"/>
</dbReference>
<evidence type="ECO:0000313" key="16">
    <source>
        <dbReference type="Proteomes" id="UP000199758"/>
    </source>
</evidence>
<evidence type="ECO:0000256" key="6">
    <source>
        <dbReference type="ARBA" id="ARBA00022679"/>
    </source>
</evidence>
<dbReference type="Pfam" id="PF02811">
    <property type="entry name" value="PHP"/>
    <property type="match status" value="1"/>
</dbReference>
<evidence type="ECO:0000313" key="15">
    <source>
        <dbReference type="EMBL" id="SHH05931.1"/>
    </source>
</evidence>
<comment type="subcellular location">
    <subcellularLocation>
        <location evidence="1 13">Cytoplasm</location>
    </subcellularLocation>
</comment>
<dbReference type="Pfam" id="PF07733">
    <property type="entry name" value="DNA_pol3_alpha"/>
    <property type="match status" value="1"/>
</dbReference>
<dbReference type="GO" id="GO:0005737">
    <property type="term" value="C:cytoplasm"/>
    <property type="evidence" value="ECO:0007669"/>
    <property type="project" value="UniProtKB-SubCell"/>
</dbReference>